<evidence type="ECO:0000313" key="1">
    <source>
        <dbReference type="EMBL" id="KAK4026991.1"/>
    </source>
</evidence>
<proteinExistence type="predicted"/>
<name>A0ABR0APD9_9CRUS</name>
<protein>
    <submittedName>
        <fullName evidence="1">Uncharacterized protein</fullName>
    </submittedName>
</protein>
<gene>
    <name evidence="1" type="ORF">OUZ56_016012</name>
</gene>
<sequence>MPVVVCGLEISRKTTVAPEKSVATVCGRSNCCAIVDAIILNYIGGNRKPLIINVINDMVI</sequence>
<organism evidence="1 2">
    <name type="scientific">Daphnia magna</name>
    <dbReference type="NCBI Taxonomy" id="35525"/>
    <lineage>
        <taxon>Eukaryota</taxon>
        <taxon>Metazoa</taxon>
        <taxon>Ecdysozoa</taxon>
        <taxon>Arthropoda</taxon>
        <taxon>Crustacea</taxon>
        <taxon>Branchiopoda</taxon>
        <taxon>Diplostraca</taxon>
        <taxon>Cladocera</taxon>
        <taxon>Anomopoda</taxon>
        <taxon>Daphniidae</taxon>
        <taxon>Daphnia</taxon>
    </lineage>
</organism>
<accession>A0ABR0APD9</accession>
<dbReference type="Proteomes" id="UP001234178">
    <property type="component" value="Unassembled WGS sequence"/>
</dbReference>
<evidence type="ECO:0000313" key="2">
    <source>
        <dbReference type="Proteomes" id="UP001234178"/>
    </source>
</evidence>
<reference evidence="1 2" key="1">
    <citation type="journal article" date="2023" name="Nucleic Acids Res.">
        <title>The hologenome of Daphnia magna reveals possible DNA methylation and microbiome-mediated evolution of the host genome.</title>
        <authorList>
            <person name="Chaturvedi A."/>
            <person name="Li X."/>
            <person name="Dhandapani V."/>
            <person name="Marshall H."/>
            <person name="Kissane S."/>
            <person name="Cuenca-Cambronero M."/>
            <person name="Asole G."/>
            <person name="Calvet F."/>
            <person name="Ruiz-Romero M."/>
            <person name="Marangio P."/>
            <person name="Guigo R."/>
            <person name="Rago D."/>
            <person name="Mirbahai L."/>
            <person name="Eastwood N."/>
            <person name="Colbourne J.K."/>
            <person name="Zhou J."/>
            <person name="Mallon E."/>
            <person name="Orsini L."/>
        </authorList>
    </citation>
    <scope>NUCLEOTIDE SEQUENCE [LARGE SCALE GENOMIC DNA]</scope>
    <source>
        <strain evidence="1">LRV0_1</strain>
    </source>
</reference>
<comment type="caution">
    <text evidence="1">The sequence shown here is derived from an EMBL/GenBank/DDBJ whole genome shotgun (WGS) entry which is preliminary data.</text>
</comment>
<dbReference type="EMBL" id="JAOYFB010000038">
    <property type="protein sequence ID" value="KAK4026991.1"/>
    <property type="molecule type" value="Genomic_DNA"/>
</dbReference>
<keyword evidence="2" id="KW-1185">Reference proteome</keyword>